<feature type="domain" description="PatG C-terminal" evidence="2">
    <location>
        <begin position="204"/>
        <end position="319"/>
    </location>
</feature>
<dbReference type="HOGENOM" id="CLU_849645_0_0_6"/>
<dbReference type="Proteomes" id="UP000001982">
    <property type="component" value="Chromosome"/>
</dbReference>
<accession>Q12JG6</accession>
<dbReference type="Pfam" id="PF18065">
    <property type="entry name" value="PatG_C"/>
    <property type="match status" value="1"/>
</dbReference>
<evidence type="ECO:0008006" key="5">
    <source>
        <dbReference type="Google" id="ProtNLM"/>
    </source>
</evidence>
<evidence type="ECO:0000259" key="1">
    <source>
        <dbReference type="Pfam" id="PF18047"/>
    </source>
</evidence>
<protein>
    <recommendedName>
        <fullName evidence="5">PatG domain-containing protein</fullName>
    </recommendedName>
</protein>
<dbReference type="eggNOG" id="ENOG5030ZAQ">
    <property type="taxonomic scope" value="Bacteria"/>
</dbReference>
<keyword evidence="4" id="KW-1185">Reference proteome</keyword>
<name>Q12JG6_SHEDO</name>
<dbReference type="RefSeq" id="WP_011497555.1">
    <property type="nucleotide sequence ID" value="NC_007954.1"/>
</dbReference>
<reference evidence="3 4" key="1">
    <citation type="submission" date="2006-03" db="EMBL/GenBank/DDBJ databases">
        <title>Complete sequence of Shewanella denitrificans OS217.</title>
        <authorList>
            <consortium name="US DOE Joint Genome Institute"/>
            <person name="Copeland A."/>
            <person name="Lucas S."/>
            <person name="Lapidus A."/>
            <person name="Barry K."/>
            <person name="Detter J.C."/>
            <person name="Glavina del Rio T."/>
            <person name="Hammon N."/>
            <person name="Israni S."/>
            <person name="Dalin E."/>
            <person name="Tice H."/>
            <person name="Pitluck S."/>
            <person name="Brettin T."/>
            <person name="Bruce D."/>
            <person name="Han C."/>
            <person name="Tapia R."/>
            <person name="Gilna P."/>
            <person name="Kiss H."/>
            <person name="Schmutz J."/>
            <person name="Larimer F."/>
            <person name="Land M."/>
            <person name="Hauser L."/>
            <person name="Kyrpides N."/>
            <person name="Lykidis A."/>
            <person name="Richardson P."/>
        </authorList>
    </citation>
    <scope>NUCLEOTIDE SEQUENCE [LARGE SCALE GENOMIC DNA]</scope>
    <source>
        <strain evidence="4">OS217 / ATCC BAA-1090 / DSM 15013</strain>
    </source>
</reference>
<dbReference type="KEGG" id="sdn:Sden_3134"/>
<evidence type="ECO:0000313" key="4">
    <source>
        <dbReference type="Proteomes" id="UP000001982"/>
    </source>
</evidence>
<organism evidence="3 4">
    <name type="scientific">Shewanella denitrificans (strain OS217 / ATCC BAA-1090 / DSM 15013)</name>
    <dbReference type="NCBI Taxonomy" id="318161"/>
    <lineage>
        <taxon>Bacteria</taxon>
        <taxon>Pseudomonadati</taxon>
        <taxon>Pseudomonadota</taxon>
        <taxon>Gammaproteobacteria</taxon>
        <taxon>Alteromonadales</taxon>
        <taxon>Shewanellaceae</taxon>
        <taxon>Shewanella</taxon>
    </lineage>
</organism>
<dbReference type="STRING" id="318161.Sden_3134"/>
<proteinExistence type="predicted"/>
<evidence type="ECO:0000313" key="3">
    <source>
        <dbReference type="EMBL" id="ABE56410.1"/>
    </source>
</evidence>
<dbReference type="EMBL" id="CP000302">
    <property type="protein sequence ID" value="ABE56410.1"/>
    <property type="molecule type" value="Genomic_DNA"/>
</dbReference>
<feature type="domain" description="PatG" evidence="1">
    <location>
        <begin position="67"/>
        <end position="160"/>
    </location>
</feature>
<dbReference type="InterPro" id="IPR040636">
    <property type="entry name" value="PatG_C"/>
</dbReference>
<dbReference type="OrthoDB" id="4174481at2"/>
<dbReference type="Pfam" id="PF18047">
    <property type="entry name" value="PatG_D"/>
    <property type="match status" value="1"/>
</dbReference>
<gene>
    <name evidence="3" type="ordered locus">Sden_3134</name>
</gene>
<dbReference type="AlphaFoldDB" id="Q12JG6"/>
<dbReference type="InterPro" id="IPR040483">
    <property type="entry name" value="PatG_dom"/>
</dbReference>
<evidence type="ECO:0000259" key="2">
    <source>
        <dbReference type="Pfam" id="PF18065"/>
    </source>
</evidence>
<sequence>MAEHKDVGEVPTNNTESVFMPQIELADGLMNGSQADQALPQSAASNNLSSGPEPVTQLKQNHLTENYVYAVGVLKPVFPNKGLQQAFYSAARTLKVSEHDYYSVLNYIDPCNGFRPYLYIAEQIEWVLTIHDIDSYLLLPRAKAELLCFIDALKPAENSLLAVQSTAIGVLVNGATSQPLSLPKVICNHLFSQTLDNLHEALKSETGVTTSVIQDVLKGLEYQPNNGRGNFSRAKNYLAYRYPEIYLTTHALKNVSKANEVGFFLNDVKTSYSDLASPHVIVDLVFTYKSKSSKREKHYHCSVDVTHQFPFVNAPLQVYMPLTLMAG</sequence>